<dbReference type="Pfam" id="PF04389">
    <property type="entry name" value="Peptidase_M28"/>
    <property type="match status" value="1"/>
</dbReference>
<feature type="non-terminal residue" evidence="2">
    <location>
        <position position="1"/>
    </location>
</feature>
<proteinExistence type="predicted"/>
<protein>
    <recommendedName>
        <fullName evidence="1">Peptidase M28 domain-containing protein</fullName>
    </recommendedName>
</protein>
<dbReference type="EMBL" id="CADCTU010000601">
    <property type="protein sequence ID" value="CAA9335895.1"/>
    <property type="molecule type" value="Genomic_DNA"/>
</dbReference>
<organism evidence="2">
    <name type="scientific">uncultured Gemmatimonadaceae bacterium</name>
    <dbReference type="NCBI Taxonomy" id="246130"/>
    <lineage>
        <taxon>Bacteria</taxon>
        <taxon>Pseudomonadati</taxon>
        <taxon>Gemmatimonadota</taxon>
        <taxon>Gemmatimonadia</taxon>
        <taxon>Gemmatimonadales</taxon>
        <taxon>Gemmatimonadaceae</taxon>
        <taxon>environmental samples</taxon>
    </lineage>
</organism>
<dbReference type="SUPFAM" id="SSF53187">
    <property type="entry name" value="Zn-dependent exopeptidases"/>
    <property type="match status" value="1"/>
</dbReference>
<dbReference type="InterPro" id="IPR007484">
    <property type="entry name" value="Peptidase_M28"/>
</dbReference>
<evidence type="ECO:0000313" key="2">
    <source>
        <dbReference type="EMBL" id="CAA9335895.1"/>
    </source>
</evidence>
<dbReference type="Gene3D" id="3.40.630.10">
    <property type="entry name" value="Zn peptidases"/>
    <property type="match status" value="1"/>
</dbReference>
<gene>
    <name evidence="2" type="ORF">AVDCRST_MAG11-2698</name>
</gene>
<dbReference type="AlphaFoldDB" id="A0A6J4LLE4"/>
<evidence type="ECO:0000259" key="1">
    <source>
        <dbReference type="Pfam" id="PF04389"/>
    </source>
</evidence>
<sequence>SPASDYFAFHRRGVPAVFFVPSNGTYEGVSVFESDSMRASMTERYHQPSDEWHPAFPFVGLERYGDFTRDVVRLIDEAKGSLR</sequence>
<reference evidence="2" key="1">
    <citation type="submission" date="2020-02" db="EMBL/GenBank/DDBJ databases">
        <authorList>
            <person name="Meier V. D."/>
        </authorList>
    </citation>
    <scope>NUCLEOTIDE SEQUENCE</scope>
    <source>
        <strain evidence="2">AVDCRST_MAG11</strain>
    </source>
</reference>
<name>A0A6J4LLE4_9BACT</name>
<accession>A0A6J4LLE4</accession>
<feature type="domain" description="Peptidase M28" evidence="1">
    <location>
        <begin position="4"/>
        <end position="53"/>
    </location>
</feature>